<keyword evidence="2" id="KW-0472">Membrane</keyword>
<dbReference type="EMBL" id="HBHW01044304">
    <property type="protein sequence ID" value="CAE0066349.1"/>
    <property type="molecule type" value="Transcribed_RNA"/>
</dbReference>
<feature type="transmembrane region" description="Helical" evidence="2">
    <location>
        <begin position="215"/>
        <end position="235"/>
    </location>
</feature>
<feature type="transmembrane region" description="Helical" evidence="2">
    <location>
        <begin position="178"/>
        <end position="203"/>
    </location>
</feature>
<evidence type="ECO:0000256" key="1">
    <source>
        <dbReference type="SAM" id="MobiDB-lite"/>
    </source>
</evidence>
<evidence type="ECO:0008006" key="5">
    <source>
        <dbReference type="Google" id="ProtNLM"/>
    </source>
</evidence>
<sequence>MLLAYLILLIDASGRAPNQEILIHEFHELERSEIAQNAENAFRRMRGRAGGQGSVAGERTPVRPPASHISRLADSLPGEEVLANRNRISTRAVPMARTDEGPTPISTPEMGLYHPVGTKSEIGVVFVFLCSALHQATRGFSRKLGMELGGAKRFYALSASFATVIVAPWALFEHLNGAVFYSVADVLAMMSIGFLLLVVPYYARAMMSPNLNNRFLLQTNLTLPFVLAALGEFTVGAGEGLHGFTFLLLLIFALDVVAVFTVIQRSEVTREQPPSSSLPYRN</sequence>
<proteinExistence type="predicted"/>
<gene>
    <name evidence="4" type="ORF">RMAR00112_LOCUS34421</name>
</gene>
<feature type="transmembrane region" description="Helical" evidence="2">
    <location>
        <begin position="154"/>
        <end position="172"/>
    </location>
</feature>
<evidence type="ECO:0000256" key="2">
    <source>
        <dbReference type="SAM" id="Phobius"/>
    </source>
</evidence>
<keyword evidence="2" id="KW-0812">Transmembrane</keyword>
<feature type="transmembrane region" description="Helical" evidence="2">
    <location>
        <begin position="241"/>
        <end position="263"/>
    </location>
</feature>
<evidence type="ECO:0000256" key="3">
    <source>
        <dbReference type="SAM" id="SignalP"/>
    </source>
</evidence>
<accession>A0A7S3A9Z9</accession>
<organism evidence="4">
    <name type="scientific">Rhodosorus marinus</name>
    <dbReference type="NCBI Taxonomy" id="101924"/>
    <lineage>
        <taxon>Eukaryota</taxon>
        <taxon>Rhodophyta</taxon>
        <taxon>Stylonematophyceae</taxon>
        <taxon>Stylonematales</taxon>
        <taxon>Stylonemataceae</taxon>
        <taxon>Rhodosorus</taxon>
    </lineage>
</organism>
<keyword evidence="2" id="KW-1133">Transmembrane helix</keyword>
<evidence type="ECO:0000313" key="4">
    <source>
        <dbReference type="EMBL" id="CAE0066349.1"/>
    </source>
</evidence>
<protein>
    <recommendedName>
        <fullName evidence="5">EamA domain-containing protein</fullName>
    </recommendedName>
</protein>
<feature type="chain" id="PRO_5031529317" description="EamA domain-containing protein" evidence="3">
    <location>
        <begin position="16"/>
        <end position="282"/>
    </location>
</feature>
<feature type="region of interest" description="Disordered" evidence="1">
    <location>
        <begin position="47"/>
        <end position="70"/>
    </location>
</feature>
<keyword evidence="3" id="KW-0732">Signal</keyword>
<name>A0A7S3A9Z9_9RHOD</name>
<dbReference type="AlphaFoldDB" id="A0A7S3A9Z9"/>
<feature type="signal peptide" evidence="3">
    <location>
        <begin position="1"/>
        <end position="15"/>
    </location>
</feature>
<reference evidence="4" key="1">
    <citation type="submission" date="2021-01" db="EMBL/GenBank/DDBJ databases">
        <authorList>
            <person name="Corre E."/>
            <person name="Pelletier E."/>
            <person name="Niang G."/>
            <person name="Scheremetjew M."/>
            <person name="Finn R."/>
            <person name="Kale V."/>
            <person name="Holt S."/>
            <person name="Cochrane G."/>
            <person name="Meng A."/>
            <person name="Brown T."/>
            <person name="Cohen L."/>
        </authorList>
    </citation>
    <scope>NUCLEOTIDE SEQUENCE</scope>
    <source>
        <strain evidence="4">CCMP 769</strain>
    </source>
</reference>
<feature type="transmembrane region" description="Helical" evidence="2">
    <location>
        <begin position="112"/>
        <end position="133"/>
    </location>
</feature>